<protein>
    <submittedName>
        <fullName evidence="2">Uncharacterized protein</fullName>
    </submittedName>
</protein>
<feature type="region of interest" description="Disordered" evidence="1">
    <location>
        <begin position="1"/>
        <end position="20"/>
    </location>
</feature>
<feature type="compositionally biased region" description="Basic and acidic residues" evidence="1">
    <location>
        <begin position="9"/>
        <end position="18"/>
    </location>
</feature>
<evidence type="ECO:0000313" key="2">
    <source>
        <dbReference type="EMBL" id="VFQ78905.1"/>
    </source>
</evidence>
<gene>
    <name evidence="2" type="ORF">CCAM_LOCUS20681</name>
</gene>
<reference evidence="2 3" key="1">
    <citation type="submission" date="2018-04" db="EMBL/GenBank/DDBJ databases">
        <authorList>
            <person name="Vogel A."/>
        </authorList>
    </citation>
    <scope>NUCLEOTIDE SEQUENCE [LARGE SCALE GENOMIC DNA]</scope>
</reference>
<evidence type="ECO:0000256" key="1">
    <source>
        <dbReference type="SAM" id="MobiDB-lite"/>
    </source>
</evidence>
<dbReference type="Proteomes" id="UP000595140">
    <property type="component" value="Unassembled WGS sequence"/>
</dbReference>
<accession>A0A484LRB4</accession>
<dbReference type="AlphaFoldDB" id="A0A484LRB4"/>
<evidence type="ECO:0000313" key="3">
    <source>
        <dbReference type="Proteomes" id="UP000595140"/>
    </source>
</evidence>
<feature type="compositionally biased region" description="Acidic residues" evidence="1">
    <location>
        <begin position="35"/>
        <end position="52"/>
    </location>
</feature>
<proteinExistence type="predicted"/>
<organism evidence="2 3">
    <name type="scientific">Cuscuta campestris</name>
    <dbReference type="NCBI Taxonomy" id="132261"/>
    <lineage>
        <taxon>Eukaryota</taxon>
        <taxon>Viridiplantae</taxon>
        <taxon>Streptophyta</taxon>
        <taxon>Embryophyta</taxon>
        <taxon>Tracheophyta</taxon>
        <taxon>Spermatophyta</taxon>
        <taxon>Magnoliopsida</taxon>
        <taxon>eudicotyledons</taxon>
        <taxon>Gunneridae</taxon>
        <taxon>Pentapetalae</taxon>
        <taxon>asterids</taxon>
        <taxon>lamiids</taxon>
        <taxon>Solanales</taxon>
        <taxon>Convolvulaceae</taxon>
        <taxon>Cuscuteae</taxon>
        <taxon>Cuscuta</taxon>
        <taxon>Cuscuta subgen. Grammica</taxon>
        <taxon>Cuscuta sect. Cleistogrammica</taxon>
    </lineage>
</organism>
<name>A0A484LRB4_9ASTE</name>
<keyword evidence="3" id="KW-1185">Reference proteome</keyword>
<dbReference type="EMBL" id="OOIL02001869">
    <property type="protein sequence ID" value="VFQ78905.1"/>
    <property type="molecule type" value="Genomic_DNA"/>
</dbReference>
<feature type="region of interest" description="Disordered" evidence="1">
    <location>
        <begin position="33"/>
        <end position="56"/>
    </location>
</feature>
<sequence>MDAASSSPSRERKPEVKDGVACSALGAMVEKYFSDEEEGDMDVDEENEEDDGETRGLEGEDFAQVFMVRDNVWETKNFSKWRKLNWRCFEWGSQISDYYFDIPKDSFKPRWDPRSGRPLELKMGHSLLYYDMDEPWIGFYLREACEGARVAIEFFNKENKMGTILEFVEMLRIRRGLHFYQPRGRVYFLTFKTKIVPWSYPKPFKELEASLFQPSQDKKTWYLRALREKPFDLMAP</sequence>